<evidence type="ECO:0000313" key="7">
    <source>
        <dbReference type="Proteomes" id="UP000807825"/>
    </source>
</evidence>
<dbReference type="Gene3D" id="3.40.50.300">
    <property type="entry name" value="P-loop containing nucleotide triphosphate hydrolases"/>
    <property type="match status" value="1"/>
</dbReference>
<dbReference type="PROSITE" id="PS00211">
    <property type="entry name" value="ABC_TRANSPORTER_1"/>
    <property type="match status" value="1"/>
</dbReference>
<dbReference type="PANTHER" id="PTHR43023:SF3">
    <property type="entry name" value="PROTEIN TRIGALACTOSYLDIACYLGLYCEROL 3, CHLOROPLASTIC"/>
    <property type="match status" value="1"/>
</dbReference>
<dbReference type="InterPro" id="IPR017871">
    <property type="entry name" value="ABC_transporter-like_CS"/>
</dbReference>
<dbReference type="PANTHER" id="PTHR43023">
    <property type="entry name" value="PROTEIN TRIGALACTOSYLDIACYLGLYCEROL 3, CHLOROPLASTIC"/>
    <property type="match status" value="1"/>
</dbReference>
<evidence type="ECO:0000259" key="5">
    <source>
        <dbReference type="PROSITE" id="PS50893"/>
    </source>
</evidence>
<evidence type="ECO:0000256" key="2">
    <source>
        <dbReference type="ARBA" id="ARBA00022741"/>
    </source>
</evidence>
<accession>A0A9D6Z2H1</accession>
<dbReference type="SMART" id="SM00382">
    <property type="entry name" value="AAA"/>
    <property type="match status" value="1"/>
</dbReference>
<dbReference type="AlphaFoldDB" id="A0A9D6Z2H1"/>
<dbReference type="EMBL" id="JACRDE010000114">
    <property type="protein sequence ID" value="MBI5248592.1"/>
    <property type="molecule type" value="Genomic_DNA"/>
</dbReference>
<gene>
    <name evidence="6" type="ORF">HY912_03785</name>
</gene>
<organism evidence="6 7">
    <name type="scientific">Desulfomonile tiedjei</name>
    <dbReference type="NCBI Taxonomy" id="2358"/>
    <lineage>
        <taxon>Bacteria</taxon>
        <taxon>Pseudomonadati</taxon>
        <taxon>Thermodesulfobacteriota</taxon>
        <taxon>Desulfomonilia</taxon>
        <taxon>Desulfomonilales</taxon>
        <taxon>Desulfomonilaceae</taxon>
        <taxon>Desulfomonile</taxon>
    </lineage>
</organism>
<proteinExistence type="predicted"/>
<name>A0A9D6Z2H1_9BACT</name>
<feature type="domain" description="ABC transporter" evidence="5">
    <location>
        <begin position="1"/>
        <end position="224"/>
    </location>
</feature>
<dbReference type="Proteomes" id="UP000807825">
    <property type="component" value="Unassembled WGS sequence"/>
</dbReference>
<comment type="caution">
    <text evidence="6">The sequence shown here is derived from an EMBL/GenBank/DDBJ whole genome shotgun (WGS) entry which is preliminary data.</text>
</comment>
<keyword evidence="2" id="KW-0547">Nucleotide-binding</keyword>
<reference evidence="6" key="1">
    <citation type="submission" date="2020-07" db="EMBL/GenBank/DDBJ databases">
        <title>Huge and variable diversity of episymbiotic CPR bacteria and DPANN archaea in groundwater ecosystems.</title>
        <authorList>
            <person name="He C.Y."/>
            <person name="Keren R."/>
            <person name="Whittaker M."/>
            <person name="Farag I.F."/>
            <person name="Doudna J."/>
            <person name="Cate J.H.D."/>
            <person name="Banfield J.F."/>
        </authorList>
    </citation>
    <scope>NUCLEOTIDE SEQUENCE</scope>
    <source>
        <strain evidence="6">NC_groundwater_1664_Pr3_B-0.1um_52_9</strain>
    </source>
</reference>
<dbReference type="GO" id="GO:0016887">
    <property type="term" value="F:ATP hydrolysis activity"/>
    <property type="evidence" value="ECO:0007669"/>
    <property type="project" value="InterPro"/>
</dbReference>
<dbReference type="Pfam" id="PF00005">
    <property type="entry name" value="ABC_tran"/>
    <property type="match status" value="1"/>
</dbReference>
<dbReference type="GO" id="GO:0005524">
    <property type="term" value="F:ATP binding"/>
    <property type="evidence" value="ECO:0007669"/>
    <property type="project" value="UniProtKB-KW"/>
</dbReference>
<evidence type="ECO:0000256" key="3">
    <source>
        <dbReference type="ARBA" id="ARBA00022840"/>
    </source>
</evidence>
<evidence type="ECO:0000256" key="4">
    <source>
        <dbReference type="SAM" id="MobiDB-lite"/>
    </source>
</evidence>
<evidence type="ECO:0000256" key="1">
    <source>
        <dbReference type="ARBA" id="ARBA00022448"/>
    </source>
</evidence>
<protein>
    <submittedName>
        <fullName evidence="6">ATP-binding cassette domain-containing protein</fullName>
    </submittedName>
</protein>
<dbReference type="PROSITE" id="PS50893">
    <property type="entry name" value="ABC_TRANSPORTER_2"/>
    <property type="match status" value="1"/>
</dbReference>
<dbReference type="InterPro" id="IPR003439">
    <property type="entry name" value="ABC_transporter-like_ATP-bd"/>
</dbReference>
<sequence>MKDISFDVNEGEIFVILGRSGCGKTTLLKAIIGLLEPLSGEILIDGDKVQPVAEGGSERVFRKIGVLFQSGALFSSMTVAENLALPMRQYTSLPEQTIEQLVIMKLSEVGLAAAATSLPSELSGGMQKRAALARAMALDPKILFFDEPSAGLDPVTSAELDKTVLKINHTLGTTMVIVTHELASIFAVTTRAIMLDSEEKNIIAEGNPRELKASPDPRVRDFFTRSAPQETDRS</sequence>
<feature type="region of interest" description="Disordered" evidence="4">
    <location>
        <begin position="206"/>
        <end position="234"/>
    </location>
</feature>
<dbReference type="SUPFAM" id="SSF52540">
    <property type="entry name" value="P-loop containing nucleoside triphosphate hydrolases"/>
    <property type="match status" value="1"/>
</dbReference>
<dbReference type="InterPro" id="IPR003593">
    <property type="entry name" value="AAA+_ATPase"/>
</dbReference>
<feature type="compositionally biased region" description="Basic and acidic residues" evidence="4">
    <location>
        <begin position="206"/>
        <end position="223"/>
    </location>
</feature>
<evidence type="ECO:0000313" key="6">
    <source>
        <dbReference type="EMBL" id="MBI5248592.1"/>
    </source>
</evidence>
<dbReference type="InterPro" id="IPR027417">
    <property type="entry name" value="P-loop_NTPase"/>
</dbReference>
<keyword evidence="3 6" id="KW-0067">ATP-binding</keyword>
<keyword evidence="1" id="KW-0813">Transport</keyword>